<sequence length="266" mass="29560">PNFASLPEGGYINCSRINVPTSTRDCPGTFWSYQLNTEHVDFIWNGDQNLEQICTSEMERNEFSNCQCDSYENRTCSPSMCKSGETLSQSQLYSTTALTPFSTHSENQNTDLGIIIGLVCAAVVIVVVVIIICLVIRNRRVKNKQATDTATINNFHSNESSNHVNHSRSDAAVENTNDTCYAVIDNVEYGSRNDNNETTYSSINSTSISSRHDVANDNITNNGKTYNQQTNNVAPTDTVLREGNETSYSTLGAETHHQFNPYNKLL</sequence>
<keyword evidence="1" id="KW-0812">Transmembrane</keyword>
<protein>
    <submittedName>
        <fullName evidence="2">Uncharacterized protein</fullName>
    </submittedName>
</protein>
<evidence type="ECO:0000313" key="2">
    <source>
        <dbReference type="EMBL" id="CEK47652.1"/>
    </source>
</evidence>
<proteinExistence type="predicted"/>
<feature type="transmembrane region" description="Helical" evidence="1">
    <location>
        <begin position="112"/>
        <end position="136"/>
    </location>
</feature>
<organism evidence="2">
    <name type="scientific">Arion vulgaris</name>
    <dbReference type="NCBI Taxonomy" id="1028688"/>
    <lineage>
        <taxon>Eukaryota</taxon>
        <taxon>Metazoa</taxon>
        <taxon>Spiralia</taxon>
        <taxon>Lophotrochozoa</taxon>
        <taxon>Mollusca</taxon>
        <taxon>Gastropoda</taxon>
        <taxon>Heterobranchia</taxon>
        <taxon>Euthyneura</taxon>
        <taxon>Panpulmonata</taxon>
        <taxon>Eupulmonata</taxon>
        <taxon>Stylommatophora</taxon>
        <taxon>Helicina</taxon>
        <taxon>Arionoidea</taxon>
        <taxon>Arionidae</taxon>
        <taxon>Arion</taxon>
    </lineage>
</organism>
<reference evidence="2" key="1">
    <citation type="submission" date="2014-12" db="EMBL/GenBank/DDBJ databases">
        <title>Insight into the proteome of Arion vulgaris.</title>
        <authorList>
            <person name="Aradska J."/>
            <person name="Bulat T."/>
            <person name="Smidak R."/>
            <person name="Sarate P."/>
            <person name="Gangsoo J."/>
            <person name="Sialana F."/>
            <person name="Bilban M."/>
            <person name="Lubec G."/>
        </authorList>
    </citation>
    <scope>NUCLEOTIDE SEQUENCE</scope>
    <source>
        <tissue evidence="2">Skin</tissue>
    </source>
</reference>
<dbReference type="EMBL" id="HACG01000787">
    <property type="protein sequence ID" value="CEK47652.1"/>
    <property type="molecule type" value="Transcribed_RNA"/>
</dbReference>
<accession>A0A0B6XUE5</accession>
<gene>
    <name evidence="2" type="primary">ORF1855</name>
</gene>
<feature type="non-terminal residue" evidence="2">
    <location>
        <position position="1"/>
    </location>
</feature>
<evidence type="ECO:0000256" key="1">
    <source>
        <dbReference type="SAM" id="Phobius"/>
    </source>
</evidence>
<keyword evidence="1" id="KW-1133">Transmembrane helix</keyword>
<keyword evidence="1" id="KW-0472">Membrane</keyword>
<name>A0A0B6XUE5_9EUPU</name>
<dbReference type="AlphaFoldDB" id="A0A0B6XUE5"/>
<feature type="non-terminal residue" evidence="2">
    <location>
        <position position="266"/>
    </location>
</feature>